<keyword evidence="5" id="KW-1185">Reference proteome</keyword>
<dbReference type="InterPro" id="IPR036047">
    <property type="entry name" value="F-box-like_dom_sf"/>
</dbReference>
<evidence type="ECO:0000313" key="4">
    <source>
        <dbReference type="EMBL" id="KAL3747933.1"/>
    </source>
</evidence>
<dbReference type="AlphaFoldDB" id="A0ABD3L7X9"/>
<name>A0ABD3L7X9_EUCGL</name>
<dbReference type="PANTHER" id="PTHR46344">
    <property type="entry name" value="OS02G0202900 PROTEIN"/>
    <property type="match status" value="1"/>
</dbReference>
<accession>A0ABD3L7X9</accession>
<dbReference type="SMART" id="SM00612">
    <property type="entry name" value="Kelch"/>
    <property type="match status" value="2"/>
</dbReference>
<dbReference type="SUPFAM" id="SSF117281">
    <property type="entry name" value="Kelch motif"/>
    <property type="match status" value="1"/>
</dbReference>
<dbReference type="SMART" id="SM00256">
    <property type="entry name" value="FBOX"/>
    <property type="match status" value="1"/>
</dbReference>
<reference evidence="4 5" key="1">
    <citation type="submission" date="2024-11" db="EMBL/GenBank/DDBJ databases">
        <title>Chromosome-level genome assembly of Eucalyptus globulus Labill. provides insights into its genome evolution.</title>
        <authorList>
            <person name="Li X."/>
        </authorList>
    </citation>
    <scope>NUCLEOTIDE SEQUENCE [LARGE SCALE GENOMIC DNA]</scope>
    <source>
        <strain evidence="4">CL2024</strain>
        <tissue evidence="4">Fresh tender leaves</tissue>
    </source>
</reference>
<organism evidence="4 5">
    <name type="scientific">Eucalyptus globulus</name>
    <name type="common">Tasmanian blue gum</name>
    <dbReference type="NCBI Taxonomy" id="34317"/>
    <lineage>
        <taxon>Eukaryota</taxon>
        <taxon>Viridiplantae</taxon>
        <taxon>Streptophyta</taxon>
        <taxon>Embryophyta</taxon>
        <taxon>Tracheophyta</taxon>
        <taxon>Spermatophyta</taxon>
        <taxon>Magnoliopsida</taxon>
        <taxon>eudicotyledons</taxon>
        <taxon>Gunneridae</taxon>
        <taxon>Pentapetalae</taxon>
        <taxon>rosids</taxon>
        <taxon>malvids</taxon>
        <taxon>Myrtales</taxon>
        <taxon>Myrtaceae</taxon>
        <taxon>Myrtoideae</taxon>
        <taxon>Eucalypteae</taxon>
        <taxon>Eucalyptus</taxon>
    </lineage>
</organism>
<evidence type="ECO:0000259" key="3">
    <source>
        <dbReference type="SMART" id="SM00256"/>
    </source>
</evidence>
<dbReference type="CDD" id="cd22152">
    <property type="entry name" value="F-box_AtAFR-like"/>
    <property type="match status" value="1"/>
</dbReference>
<evidence type="ECO:0000256" key="1">
    <source>
        <dbReference type="ARBA" id="ARBA00022441"/>
    </source>
</evidence>
<feature type="domain" description="F-box" evidence="3">
    <location>
        <begin position="23"/>
        <end position="63"/>
    </location>
</feature>
<evidence type="ECO:0000313" key="5">
    <source>
        <dbReference type="Proteomes" id="UP001634007"/>
    </source>
</evidence>
<dbReference type="Gene3D" id="2.120.10.80">
    <property type="entry name" value="Kelch-type beta propeller"/>
    <property type="match status" value="1"/>
</dbReference>
<protein>
    <recommendedName>
        <fullName evidence="3">F-box domain-containing protein</fullName>
    </recommendedName>
</protein>
<dbReference type="Pfam" id="PF01344">
    <property type="entry name" value="Kelch_1"/>
    <property type="match status" value="2"/>
</dbReference>
<dbReference type="Proteomes" id="UP001634007">
    <property type="component" value="Unassembled WGS sequence"/>
</dbReference>
<dbReference type="PANTHER" id="PTHR46344:SF4">
    <property type="entry name" value="OS07G0153400 PROTEIN"/>
    <property type="match status" value="1"/>
</dbReference>
<dbReference type="EMBL" id="JBJKBG010000003">
    <property type="protein sequence ID" value="KAL3747933.1"/>
    <property type="molecule type" value="Genomic_DNA"/>
</dbReference>
<dbReference type="InterPro" id="IPR015915">
    <property type="entry name" value="Kelch-typ_b-propeller"/>
</dbReference>
<comment type="caution">
    <text evidence="4">The sequence shown here is derived from an EMBL/GenBank/DDBJ whole genome shotgun (WGS) entry which is preliminary data.</text>
</comment>
<dbReference type="SUPFAM" id="SSF81383">
    <property type="entry name" value="F-box domain"/>
    <property type="match status" value="1"/>
</dbReference>
<evidence type="ECO:0000256" key="2">
    <source>
        <dbReference type="ARBA" id="ARBA00022737"/>
    </source>
</evidence>
<dbReference type="InterPro" id="IPR001810">
    <property type="entry name" value="F-box_dom"/>
</dbReference>
<keyword evidence="1" id="KW-0880">Kelch repeat</keyword>
<dbReference type="Pfam" id="PF00646">
    <property type="entry name" value="F-box"/>
    <property type="match status" value="1"/>
</dbReference>
<keyword evidence="2" id="KW-0677">Repeat</keyword>
<proteinExistence type="predicted"/>
<dbReference type="InterPro" id="IPR006652">
    <property type="entry name" value="Kelch_1"/>
</dbReference>
<sequence>MPILTPHQPAANSPDPKALIPGLPDDVAELCLVHLPYPYQALARSVSSSWNRVLRDPGFLLSRTSLSLSLPFLFVFAFHETTSRIQWQALDPRSGRWFVLPPMPCPKSAFPPAFACAAMPRQGKLFVLGGMRSDTESPMRTAVVYQASTNQWSTLPPMRNPRAFFAAGVVGEGGGGGGGGGRIVVAGGSGADLSSSTAAVECYDPREDAWREAAGMVGKGMVRYDSAVVAGRMYVTEGWTWPFMFTPRGSAYDAEGDRWREMGVGMRDGWTGLSVVVGERLFVISEHGDHQLKVYDPEEDTWRYVGGDKFPCEKVHKPFAASAVEEKEEALEGVIYVVGSGLHVGVGRVRVGEDGGFWVEWRVLAAPEAFQDLSPCNCQVLYA</sequence>
<gene>
    <name evidence="4" type="ORF">ACJRO7_016711</name>
</gene>